<protein>
    <recommendedName>
        <fullName evidence="1">2Fe-2S ferredoxin-type domain-containing protein</fullName>
    </recommendedName>
</protein>
<dbReference type="Proteomes" id="UP000266633">
    <property type="component" value="Unassembled WGS sequence"/>
</dbReference>
<evidence type="ECO:0000313" key="2">
    <source>
        <dbReference type="EMBL" id="RJL66186.1"/>
    </source>
</evidence>
<name>A0ABX9NHM1_9GAMM</name>
<dbReference type="EMBL" id="QZDO01000084">
    <property type="protein sequence ID" value="RJL66186.1"/>
    <property type="molecule type" value="Genomic_DNA"/>
</dbReference>
<dbReference type="InterPro" id="IPR036010">
    <property type="entry name" value="2Fe-2S_ferredoxin-like_sf"/>
</dbReference>
<proteinExistence type="predicted"/>
<keyword evidence="3" id="KW-1185">Reference proteome</keyword>
<dbReference type="InterPro" id="IPR001041">
    <property type="entry name" value="2Fe-2S_ferredoxin-type"/>
</dbReference>
<sequence length="223" mass="25226">MSLNTLLIKGVINTSGDKPEVLKMEVSRHDPYQYDKECAVFEIIFKHGEQQLLKIELVNLFKLCYLRDLIYPEDRWSEDGLLMALSVALKFTGFEEFLITGDYLFSKVNYLQARNAGFKEIVFQETTVKSSKAYLVKYVPDEILITHRLDGFSPANEGSILDGALSNSIELKYMCRAGICMKCRKKIMSGACIELSPQAENSMIKEMHLLTCNSQALTSLVIG</sequence>
<comment type="caution">
    <text evidence="2">The sequence shown here is derived from an EMBL/GenBank/DDBJ whole genome shotgun (WGS) entry which is preliminary data.</text>
</comment>
<gene>
    <name evidence="2" type="ORF">D5077_20915</name>
</gene>
<dbReference type="RefSeq" id="WP_047100518.1">
    <property type="nucleotide sequence ID" value="NZ_CP038499.1"/>
</dbReference>
<dbReference type="Pfam" id="PF00111">
    <property type="entry name" value="Fer2"/>
    <property type="match status" value="1"/>
</dbReference>
<dbReference type="CDD" id="cd00207">
    <property type="entry name" value="fer2"/>
    <property type="match status" value="1"/>
</dbReference>
<evidence type="ECO:0000313" key="3">
    <source>
        <dbReference type="Proteomes" id="UP000266633"/>
    </source>
</evidence>
<dbReference type="Gene3D" id="3.10.20.30">
    <property type="match status" value="1"/>
</dbReference>
<evidence type="ECO:0000259" key="1">
    <source>
        <dbReference type="Pfam" id="PF00111"/>
    </source>
</evidence>
<organism evidence="2 3">
    <name type="scientific">Dickeya dianthicola</name>
    <dbReference type="NCBI Taxonomy" id="204039"/>
    <lineage>
        <taxon>Bacteria</taxon>
        <taxon>Pseudomonadati</taxon>
        <taxon>Pseudomonadota</taxon>
        <taxon>Gammaproteobacteria</taxon>
        <taxon>Enterobacterales</taxon>
        <taxon>Pectobacteriaceae</taxon>
        <taxon>Dickeya</taxon>
    </lineage>
</organism>
<feature type="domain" description="2Fe-2S ferredoxin-type" evidence="1">
    <location>
        <begin position="156"/>
        <end position="215"/>
    </location>
</feature>
<dbReference type="SUPFAM" id="SSF54292">
    <property type="entry name" value="2Fe-2S ferredoxin-like"/>
    <property type="match status" value="1"/>
</dbReference>
<reference evidence="2 3" key="1">
    <citation type="submission" date="2018-09" db="EMBL/GenBank/DDBJ databases">
        <title>Phylogenetic diversity of Pectobacterium and Dickeya strains causing blackleg disease of potato in Morocco.</title>
        <authorList>
            <person name="Oulghazi S."/>
            <person name="Moumni M."/>
            <person name="Faure D."/>
        </authorList>
    </citation>
    <scope>NUCLEOTIDE SEQUENCE [LARGE SCALE GENOMIC DNA]</scope>
    <source>
        <strain evidence="2 3">S4.16.03.LID</strain>
    </source>
</reference>
<accession>A0ABX9NHM1</accession>
<dbReference type="InterPro" id="IPR012675">
    <property type="entry name" value="Beta-grasp_dom_sf"/>
</dbReference>